<keyword evidence="3" id="KW-1185">Reference proteome</keyword>
<reference evidence="2" key="1">
    <citation type="submission" date="2021-10" db="EMBL/GenBank/DDBJ databases">
        <authorList>
            <person name="Dean J.D."/>
            <person name="Kim M.K."/>
            <person name="Newey C.N."/>
            <person name="Stoker T.S."/>
            <person name="Thompson D.W."/>
            <person name="Grose J.H."/>
        </authorList>
    </citation>
    <scope>NUCLEOTIDE SEQUENCE</scope>
    <source>
        <strain evidence="2">BT178</strain>
    </source>
</reference>
<dbReference type="RefSeq" id="WP_226173605.1">
    <property type="nucleotide sequence ID" value="NZ_JAJADR010000001.1"/>
</dbReference>
<dbReference type="SUPFAM" id="SSF48452">
    <property type="entry name" value="TPR-like"/>
    <property type="match status" value="1"/>
</dbReference>
<keyword evidence="2" id="KW-0436">Ligase</keyword>
<evidence type="ECO:0000256" key="1">
    <source>
        <dbReference type="SAM" id="SignalP"/>
    </source>
</evidence>
<dbReference type="InterPro" id="IPR041662">
    <property type="entry name" value="SusD-like_2"/>
</dbReference>
<protein>
    <submittedName>
        <fullName evidence="2">SusD/RagB family nutrient-binding outer membrane lipoprotein</fullName>
    </submittedName>
</protein>
<evidence type="ECO:0000313" key="2">
    <source>
        <dbReference type="EMBL" id="MCB2407656.1"/>
    </source>
</evidence>
<keyword evidence="2" id="KW-0449">Lipoprotein</keyword>
<dbReference type="Pfam" id="PF12771">
    <property type="entry name" value="SusD-like_2"/>
    <property type="match status" value="1"/>
</dbReference>
<evidence type="ECO:0000313" key="3">
    <source>
        <dbReference type="Proteomes" id="UP001165296"/>
    </source>
</evidence>
<dbReference type="GO" id="GO:0016874">
    <property type="term" value="F:ligase activity"/>
    <property type="evidence" value="ECO:0007669"/>
    <property type="project" value="UniProtKB-KW"/>
</dbReference>
<proteinExistence type="predicted"/>
<gene>
    <name evidence="2" type="ORF">LGH74_06675</name>
</gene>
<keyword evidence="1" id="KW-0732">Signal</keyword>
<comment type="caution">
    <text evidence="2">The sequence shown here is derived from an EMBL/GenBank/DDBJ whole genome shotgun (WGS) entry which is preliminary data.</text>
</comment>
<feature type="chain" id="PRO_5045090236" evidence="1">
    <location>
        <begin position="19"/>
        <end position="508"/>
    </location>
</feature>
<dbReference type="EMBL" id="JAJADR010000001">
    <property type="protein sequence ID" value="MCB2407656.1"/>
    <property type="molecule type" value="Genomic_DNA"/>
</dbReference>
<sequence length="508" mass="55304">MKKYILFLGLALSGAVLPSCESFLDVNTDPNNPITSSPNFLLPGIISNGIQQQMFTSITTAYITQYAVRKTPGNLTDQFVLTNGNSTNTFNYAYFYSGGNVPTMIAAAEQEKSPYYVGAGKIILAMDLAHATDMLGDLPYSEAFKGAENYTPKYDPQEQIYATVQTLLDEGIALMKTPATDNFRPLYVSVPSPSGDILYRGDTDKWIRFANALKARQLNHLTKKASYDPAQVLQLVSASFRNSADDAQIQFQVAVAPLAGTTNIYGVTRSNFGTSTFSNNIIKYLNGTVVGAAFPGVADPRLPIMIANSSSGTDPGVLTTSPNLINGVADFYNGWYARDLGIFEVITFHELKFIEAEAAFKAGDKTRALTAYRAGIRAHMAKIGVGGTFANPAVTFPTITTAQIDAYLASAAVAQTEAQLTIKNIMEQKYIAMFLNPESWSDLRRYDFDPTIYPNLKYPVGAPNGLGGKWPRRMLPGATEVMYNPQAVAALGASAPDYITRPLWWDMP</sequence>
<dbReference type="Proteomes" id="UP001165296">
    <property type="component" value="Unassembled WGS sequence"/>
</dbReference>
<dbReference type="Gene3D" id="1.25.40.390">
    <property type="match status" value="1"/>
</dbReference>
<organism evidence="2 3">
    <name type="scientific">Hymenobacter lucidus</name>
    <dbReference type="NCBI Taxonomy" id="2880930"/>
    <lineage>
        <taxon>Bacteria</taxon>
        <taxon>Pseudomonadati</taxon>
        <taxon>Bacteroidota</taxon>
        <taxon>Cytophagia</taxon>
        <taxon>Cytophagales</taxon>
        <taxon>Hymenobacteraceae</taxon>
        <taxon>Hymenobacter</taxon>
    </lineage>
</organism>
<feature type="signal peptide" evidence="1">
    <location>
        <begin position="1"/>
        <end position="18"/>
    </location>
</feature>
<dbReference type="InterPro" id="IPR011990">
    <property type="entry name" value="TPR-like_helical_dom_sf"/>
</dbReference>
<name>A0ABS8AQR4_9BACT</name>
<accession>A0ABS8AQR4</accession>